<reference evidence="3" key="1">
    <citation type="journal article" date="2021" name="Proc. Natl. Acad. Sci. U.S.A.">
        <title>A Catalog of Tens of Thousands of Viruses from Human Metagenomes Reveals Hidden Associations with Chronic Diseases.</title>
        <authorList>
            <person name="Tisza M.J."/>
            <person name="Buck C.B."/>
        </authorList>
    </citation>
    <scope>NUCLEOTIDE SEQUENCE</scope>
    <source>
        <strain evidence="3">CtqK313</strain>
    </source>
</reference>
<dbReference type="EMBL" id="BK032785">
    <property type="protein sequence ID" value="DAF60262.1"/>
    <property type="molecule type" value="Genomic_DNA"/>
</dbReference>
<name>A0A8S5TAJ0_9CAUD</name>
<sequence>MRDIKDLCARIEDELSKIADSGLTTGNLEMTYKLIDMYKDIKNTQYWDKKVEYYNAVLDEMRSGYNDDYSERGRKRGGMGRYSRSDGRMMYPDYDRGTSYGDESRDYGTGRGNYSRSDGRDTYSDYMTQKQNYRSGKSEDCKRKMLAALEEHLDELTTEMSDMSKDAECREERDLVKRYVEKLRSML</sequence>
<keyword evidence="1" id="KW-0175">Coiled coil</keyword>
<evidence type="ECO:0000313" key="3">
    <source>
        <dbReference type="EMBL" id="DAF60262.1"/>
    </source>
</evidence>
<accession>A0A8S5TAJ0</accession>
<feature type="coiled-coil region" evidence="1">
    <location>
        <begin position="139"/>
        <end position="173"/>
    </location>
</feature>
<evidence type="ECO:0000256" key="2">
    <source>
        <dbReference type="SAM" id="MobiDB-lite"/>
    </source>
</evidence>
<evidence type="ECO:0000256" key="1">
    <source>
        <dbReference type="SAM" id="Coils"/>
    </source>
</evidence>
<organism evidence="3">
    <name type="scientific">Siphoviridae sp. ctqK313</name>
    <dbReference type="NCBI Taxonomy" id="2827946"/>
    <lineage>
        <taxon>Viruses</taxon>
        <taxon>Duplodnaviria</taxon>
        <taxon>Heunggongvirae</taxon>
        <taxon>Uroviricota</taxon>
        <taxon>Caudoviricetes</taxon>
    </lineage>
</organism>
<proteinExistence type="predicted"/>
<feature type="region of interest" description="Disordered" evidence="2">
    <location>
        <begin position="70"/>
        <end position="123"/>
    </location>
</feature>
<protein>
    <submittedName>
        <fullName evidence="3">Uncharacterized protein</fullName>
    </submittedName>
</protein>